<dbReference type="Proteomes" id="UP001177023">
    <property type="component" value="Unassembled WGS sequence"/>
</dbReference>
<keyword evidence="3" id="KW-1185">Reference proteome</keyword>
<accession>A0AA36CRH5</accession>
<feature type="non-terminal residue" evidence="2">
    <location>
        <position position="1"/>
    </location>
</feature>
<feature type="compositionally biased region" description="Basic and acidic residues" evidence="1">
    <location>
        <begin position="212"/>
        <end position="223"/>
    </location>
</feature>
<organism evidence="2 3">
    <name type="scientific">Mesorhabditis spiculigera</name>
    <dbReference type="NCBI Taxonomy" id="96644"/>
    <lineage>
        <taxon>Eukaryota</taxon>
        <taxon>Metazoa</taxon>
        <taxon>Ecdysozoa</taxon>
        <taxon>Nematoda</taxon>
        <taxon>Chromadorea</taxon>
        <taxon>Rhabditida</taxon>
        <taxon>Rhabditina</taxon>
        <taxon>Rhabditomorpha</taxon>
        <taxon>Rhabditoidea</taxon>
        <taxon>Rhabditidae</taxon>
        <taxon>Mesorhabditinae</taxon>
        <taxon>Mesorhabditis</taxon>
    </lineage>
</organism>
<name>A0AA36CRH5_9BILA</name>
<feature type="region of interest" description="Disordered" evidence="1">
    <location>
        <begin position="138"/>
        <end position="223"/>
    </location>
</feature>
<evidence type="ECO:0000256" key="1">
    <source>
        <dbReference type="SAM" id="MobiDB-lite"/>
    </source>
</evidence>
<protein>
    <submittedName>
        <fullName evidence="2">Uncharacterized protein</fullName>
    </submittedName>
</protein>
<feature type="compositionally biased region" description="Basic and acidic residues" evidence="1">
    <location>
        <begin position="138"/>
        <end position="149"/>
    </location>
</feature>
<comment type="caution">
    <text evidence="2">The sequence shown here is derived from an EMBL/GenBank/DDBJ whole genome shotgun (WGS) entry which is preliminary data.</text>
</comment>
<proteinExistence type="predicted"/>
<gene>
    <name evidence="2" type="ORF">MSPICULIGERA_LOCUS11507</name>
</gene>
<reference evidence="2" key="1">
    <citation type="submission" date="2023-06" db="EMBL/GenBank/DDBJ databases">
        <authorList>
            <person name="Delattre M."/>
        </authorList>
    </citation>
    <scope>NUCLEOTIDE SEQUENCE</scope>
    <source>
        <strain evidence="2">AF72</strain>
    </source>
</reference>
<dbReference type="AlphaFoldDB" id="A0AA36CRH5"/>
<evidence type="ECO:0000313" key="3">
    <source>
        <dbReference type="Proteomes" id="UP001177023"/>
    </source>
</evidence>
<sequence length="262" mass="29420">MCLAPFITYPITAYVFTNTGYYGEQPGVGSSTSGPYPYYSNRQGQENDFGRFAASPPEAPKPYTNSRDYEQQLRDYYALITRPPYYYGPPIAYDIFTPKNTIIPSKPVNPVKPAVQRKPVEKVFKPVQKLLPFRVEEDRPKTTTKKPEEEFVVDSDAESRENAKNGASGFGDYEDQVLGKGSPKSLKAPISKPAKPFLPSRAGQTVDGTHYAADREKPGPSRKTEFAMTEFIPIGHDTSPRQRLRIGVHRKRFRGWTVEGDA</sequence>
<evidence type="ECO:0000313" key="2">
    <source>
        <dbReference type="EMBL" id="CAJ0573139.1"/>
    </source>
</evidence>
<dbReference type="EMBL" id="CATQJA010002614">
    <property type="protein sequence ID" value="CAJ0573139.1"/>
    <property type="molecule type" value="Genomic_DNA"/>
</dbReference>